<feature type="domain" description="SnoaL-like" evidence="1">
    <location>
        <begin position="5"/>
        <end position="124"/>
    </location>
</feature>
<keyword evidence="3" id="KW-1185">Reference proteome</keyword>
<dbReference type="InterPro" id="IPR037401">
    <property type="entry name" value="SnoaL-like"/>
</dbReference>
<protein>
    <submittedName>
        <fullName evidence="2">Uncharacterized protein (TIGR02246 family)</fullName>
    </submittedName>
</protein>
<evidence type="ECO:0000313" key="2">
    <source>
        <dbReference type="EMBL" id="REH51912.1"/>
    </source>
</evidence>
<evidence type="ECO:0000259" key="1">
    <source>
        <dbReference type="Pfam" id="PF13474"/>
    </source>
</evidence>
<dbReference type="EMBL" id="QUNO01000003">
    <property type="protein sequence ID" value="REH51912.1"/>
    <property type="molecule type" value="Genomic_DNA"/>
</dbReference>
<accession>A0A3E0HZL9</accession>
<dbReference type="Proteomes" id="UP000256269">
    <property type="component" value="Unassembled WGS sequence"/>
</dbReference>
<dbReference type="OrthoDB" id="9812295at2"/>
<evidence type="ECO:0000313" key="3">
    <source>
        <dbReference type="Proteomes" id="UP000256269"/>
    </source>
</evidence>
<dbReference type="Pfam" id="PF13474">
    <property type="entry name" value="SnoaL_3"/>
    <property type="match status" value="1"/>
</dbReference>
<gene>
    <name evidence="2" type="ORF">BCF44_103361</name>
</gene>
<organism evidence="2 3">
    <name type="scientific">Kutzneria buriramensis</name>
    <dbReference type="NCBI Taxonomy" id="1045776"/>
    <lineage>
        <taxon>Bacteria</taxon>
        <taxon>Bacillati</taxon>
        <taxon>Actinomycetota</taxon>
        <taxon>Actinomycetes</taxon>
        <taxon>Pseudonocardiales</taxon>
        <taxon>Pseudonocardiaceae</taxon>
        <taxon>Kutzneria</taxon>
    </lineage>
</organism>
<name>A0A3E0HZL9_9PSEU</name>
<dbReference type="SUPFAM" id="SSF54427">
    <property type="entry name" value="NTF2-like"/>
    <property type="match status" value="1"/>
</dbReference>
<comment type="caution">
    <text evidence="2">The sequence shown here is derived from an EMBL/GenBank/DDBJ whole genome shotgun (WGS) entry which is preliminary data.</text>
</comment>
<dbReference type="InterPro" id="IPR032710">
    <property type="entry name" value="NTF2-like_dom_sf"/>
</dbReference>
<proteinExistence type="predicted"/>
<dbReference type="AlphaFoldDB" id="A0A3E0HZL9"/>
<reference evidence="2 3" key="1">
    <citation type="submission" date="2018-08" db="EMBL/GenBank/DDBJ databases">
        <title>Genomic Encyclopedia of Archaeal and Bacterial Type Strains, Phase II (KMG-II): from individual species to whole genera.</title>
        <authorList>
            <person name="Goeker M."/>
        </authorList>
    </citation>
    <scope>NUCLEOTIDE SEQUENCE [LARGE SCALE GENOMIC DNA]</scope>
    <source>
        <strain evidence="2 3">DSM 45791</strain>
    </source>
</reference>
<sequence>MTPEEIIKDRVRAVTEKDAQALAAPHAEDVVLFDVLGPLHAKGNDAEDERVRSWLGGYDGPIDYEITDLRVVSGDDVAFAHYLVHLAGTLHSGGIVDMWTRATVCFERRDGDWVITHEHNSAPLPM</sequence>
<dbReference type="RefSeq" id="WP_116173933.1">
    <property type="nucleotide sequence ID" value="NZ_CP144375.1"/>
</dbReference>
<dbReference type="Gene3D" id="3.10.450.50">
    <property type="match status" value="1"/>
</dbReference>